<accession>M1XTQ0</accession>
<dbReference type="KEGG" id="nmo:Nmlp_3789"/>
<sequence length="75" mass="8488">MIVRKHPDARCPHCGSPLYYGLKSEPTGWTARYDCTAAEGCGREFTVGRIDRASVESEDGAYERARQFGDEIYKR</sequence>
<protein>
    <submittedName>
        <fullName evidence="1">Uncharacterized protein</fullName>
    </submittedName>
</protein>
<gene>
    <name evidence="1" type="ordered locus">Nmlp_3789</name>
</gene>
<name>M1XTQ0_NATM8</name>
<dbReference type="AlphaFoldDB" id="M1XTQ0"/>
<dbReference type="OrthoDB" id="350726at2157"/>
<dbReference type="EMBL" id="HF582854">
    <property type="protein sequence ID" value="CCQ37902.1"/>
    <property type="molecule type" value="Genomic_DNA"/>
</dbReference>
<reference evidence="1 2" key="1">
    <citation type="journal article" date="2013" name="Genome Announc.">
        <title>Genome of the haloarchaeon Natronomonas moolapensis, a neutrophilic member of a previously haloalkaliphilic genus.</title>
        <authorList>
            <person name="Dyall-Smith M.L."/>
            <person name="Pfeiffer F."/>
            <person name="Oberwinkler T."/>
            <person name="Klee K."/>
            <person name="Rampp M."/>
            <person name="Palm P."/>
            <person name="Gross K."/>
            <person name="Schuster S.C."/>
            <person name="Oesterhelt D."/>
        </authorList>
    </citation>
    <scope>NUCLEOTIDE SEQUENCE [LARGE SCALE GENOMIC DNA]</scope>
    <source>
        <strain evidence="2">DSM 18674 / JCM 14361 / 8.8.11</strain>
    </source>
</reference>
<proteinExistence type="predicted"/>
<dbReference type="RefSeq" id="WP_015410629.1">
    <property type="nucleotide sequence ID" value="NC_020388.1"/>
</dbReference>
<dbReference type="STRING" id="268739.Nmlp_3789"/>
<keyword evidence="2" id="KW-1185">Reference proteome</keyword>
<evidence type="ECO:0000313" key="1">
    <source>
        <dbReference type="EMBL" id="CCQ37902.1"/>
    </source>
</evidence>
<evidence type="ECO:0000313" key="2">
    <source>
        <dbReference type="Proteomes" id="UP000011867"/>
    </source>
</evidence>
<dbReference type="GeneID" id="14652069"/>
<organism evidence="1 2">
    <name type="scientific">Natronomonas moolapensis (strain DSM 18674 / CECT 7526 / JCM 14361 / 8.8.11)</name>
    <dbReference type="NCBI Taxonomy" id="268739"/>
    <lineage>
        <taxon>Archaea</taxon>
        <taxon>Methanobacteriati</taxon>
        <taxon>Methanobacteriota</taxon>
        <taxon>Stenosarchaea group</taxon>
        <taxon>Halobacteria</taxon>
        <taxon>Halobacteriales</taxon>
        <taxon>Natronomonadaceae</taxon>
        <taxon>Natronomonas</taxon>
    </lineage>
</organism>
<dbReference type="Proteomes" id="UP000011867">
    <property type="component" value="Chromosome"/>
</dbReference>
<dbReference type="HOGENOM" id="CLU_2662462_0_0_2"/>